<accession>A0AAC9RMA3</accession>
<sequence length="369" mass="44926">MSQEKMDKRIKQHIEKQLDKYRRYLEYCNKRDYYYEDGFKTLRGIIDDLSQYMDITDKKYRVENLEHKIRVTVFITKYRTWMSNYIKWVKDEHKRSLIEILNKLDYLSILASVEEERLKQREQSDRIMGLLREYLNFLVKFNINDIKIPDINEDVESYKQYLKNVLMEERNKAINYLKTIGGIYTSENNAFNSFILEYPKEVDRDLYKRSIKLLQLDCPDPNLDYALNIDCEKAKELGIKVNIGECEFIEEIVRFEEVNFPSLMREFMDKGKTRKTNNYCYIAEVDEQLKETNKITDYEFIDSKRKYARYFIKNEYEFKDGYYLVSTGWGRNCEYYYKLDAGKWFEVITECKRVYREKLPKAKRVRKVN</sequence>
<gene>
    <name evidence="1" type="ORF">BJL90_05405</name>
    <name evidence="2" type="ORF">CLFO_43240</name>
</gene>
<evidence type="ECO:0000313" key="4">
    <source>
        <dbReference type="Proteomes" id="UP000192478"/>
    </source>
</evidence>
<reference evidence="2 4" key="2">
    <citation type="submission" date="2017-03" db="EMBL/GenBank/DDBJ databases">
        <title>Complete sequence of Clostridium formicaceticum DSM 92.</title>
        <authorList>
            <person name="Poehlein A."/>
            <person name="Karl M."/>
            <person name="Bengelsdorf F.R."/>
            <person name="Duerre P."/>
            <person name="Daniel R."/>
        </authorList>
    </citation>
    <scope>NUCLEOTIDE SEQUENCE [LARGE SCALE GENOMIC DNA]</scope>
    <source>
        <strain evidence="2 4">DSM 92</strain>
    </source>
</reference>
<dbReference type="EMBL" id="CP020559">
    <property type="protein sequence ID" value="ARE89841.1"/>
    <property type="molecule type" value="Genomic_DNA"/>
</dbReference>
<dbReference type="AlphaFoldDB" id="A0AAC9RMA3"/>
<name>A0AAC9RMA3_9CLOT</name>
<dbReference type="Proteomes" id="UP000177894">
    <property type="component" value="Chromosome"/>
</dbReference>
<dbReference type="Proteomes" id="UP000192478">
    <property type="component" value="Chromosome"/>
</dbReference>
<organism evidence="2 4">
    <name type="scientific">Clostridium formicaceticum</name>
    <dbReference type="NCBI Taxonomy" id="1497"/>
    <lineage>
        <taxon>Bacteria</taxon>
        <taxon>Bacillati</taxon>
        <taxon>Bacillota</taxon>
        <taxon>Clostridia</taxon>
        <taxon>Eubacteriales</taxon>
        <taxon>Clostridiaceae</taxon>
        <taxon>Clostridium</taxon>
    </lineage>
</organism>
<dbReference type="EMBL" id="CP017603">
    <property type="protein sequence ID" value="AOY75386.1"/>
    <property type="molecule type" value="Genomic_DNA"/>
</dbReference>
<dbReference type="KEGG" id="cfm:BJL90_05405"/>
<evidence type="ECO:0000313" key="2">
    <source>
        <dbReference type="EMBL" id="ARE89841.1"/>
    </source>
</evidence>
<evidence type="ECO:0000313" key="3">
    <source>
        <dbReference type="Proteomes" id="UP000177894"/>
    </source>
</evidence>
<evidence type="ECO:0000313" key="1">
    <source>
        <dbReference type="EMBL" id="AOY75386.1"/>
    </source>
</evidence>
<protein>
    <submittedName>
        <fullName evidence="2">Uncharacterized protein</fullName>
    </submittedName>
</protein>
<dbReference type="RefSeq" id="WP_070965042.1">
    <property type="nucleotide sequence ID" value="NZ_CP017603.1"/>
</dbReference>
<proteinExistence type="predicted"/>
<keyword evidence="3" id="KW-1185">Reference proteome</keyword>
<reference evidence="1 3" key="1">
    <citation type="submission" date="2016-10" db="EMBL/GenBank/DDBJ databases">
        <title>Complete Genome Sequence of Acetogen Clostridium formicoaceticum ATCC 27076.</title>
        <authorList>
            <person name="Bao T."/>
            <person name="Cheng C."/>
            <person name="Zhao J."/>
            <person name="Yang S.-T."/>
            <person name="Wang J."/>
            <person name="Wang M."/>
        </authorList>
    </citation>
    <scope>NUCLEOTIDE SEQUENCE [LARGE SCALE GENOMIC DNA]</scope>
    <source>
        <strain evidence="1 3">ATCC 27076</strain>
    </source>
</reference>